<proteinExistence type="predicted"/>
<dbReference type="AlphaFoldDB" id="A0A5C2H9P2"/>
<dbReference type="KEGG" id="apai:APAC_1987"/>
<evidence type="ECO:0000313" key="1">
    <source>
        <dbReference type="EMBL" id="QEP35059.1"/>
    </source>
</evidence>
<reference evidence="1 2" key="2">
    <citation type="submission" date="2019-09" db="EMBL/GenBank/DDBJ databases">
        <title>Complete genome sequencing of four Arcobacter species reveals a diverse suite of mobile elements.</title>
        <authorList>
            <person name="Miller W.G."/>
            <person name="Yee E."/>
            <person name="Bono J.L."/>
        </authorList>
    </citation>
    <scope>NUCLEOTIDE SEQUENCE [LARGE SCALE GENOMIC DNA]</scope>
    <source>
        <strain evidence="1 2">LMG 26638</strain>
    </source>
</reference>
<name>A0A5C2H9P2_9BACT</name>
<reference evidence="2" key="1">
    <citation type="submission" date="2019-09" db="EMBL/GenBank/DDBJ databases">
        <title>Complete genome sequencing of four Arcobacter species reveals a diverse suite of mobile elements.</title>
        <authorList>
            <person name="On S.L.W."/>
            <person name="Miller W.G."/>
            <person name="Biggs P."/>
            <person name="Cornelius A."/>
            <person name="Vandamme P."/>
        </authorList>
    </citation>
    <scope>NUCLEOTIDE SEQUENCE [LARGE SCALE GENOMIC DNA]</scope>
    <source>
        <strain evidence="2">LMG 26638</strain>
    </source>
</reference>
<evidence type="ECO:0000313" key="2">
    <source>
        <dbReference type="Proteomes" id="UP000322726"/>
    </source>
</evidence>
<dbReference type="EMBL" id="CP035928">
    <property type="protein sequence ID" value="QEP35059.1"/>
    <property type="molecule type" value="Genomic_DNA"/>
</dbReference>
<sequence length="55" mass="6593">MKYFYIFITIICIIPTFGISILLYLIIDDLIKFNNKDKAQKLLDESNFIKDLYKK</sequence>
<organism evidence="1 2">
    <name type="scientific">Malaciobacter pacificus</name>
    <dbReference type="NCBI Taxonomy" id="1080223"/>
    <lineage>
        <taxon>Bacteria</taxon>
        <taxon>Pseudomonadati</taxon>
        <taxon>Campylobacterota</taxon>
        <taxon>Epsilonproteobacteria</taxon>
        <taxon>Campylobacterales</taxon>
        <taxon>Arcobacteraceae</taxon>
        <taxon>Malaciobacter</taxon>
    </lineage>
</organism>
<reference evidence="1 2" key="3">
    <citation type="submission" date="2019-09" db="EMBL/GenBank/DDBJ databases">
        <title>Taxonomic note: a critical rebuttal of the proposed division of the genus Arcobacter into six genera, emended descriptions of Arcobacter anaerophilus and the genus Arcobacter, and an assessment of genus-level boundaries for Epsilonproteobacteria using in silico genomic comparator tools.</title>
        <authorList>
            <person name="On S.L.W."/>
            <person name="Miller W.G."/>
            <person name="Biggs P."/>
            <person name="Cornelius A."/>
            <person name="Vandamme P."/>
        </authorList>
    </citation>
    <scope>NUCLEOTIDE SEQUENCE [LARGE SCALE GENOMIC DNA]</scope>
    <source>
        <strain evidence="1 2">LMG 26638</strain>
    </source>
</reference>
<protein>
    <submittedName>
        <fullName evidence="1">Uncharacterized protein</fullName>
    </submittedName>
</protein>
<accession>A0A5C2H9P2</accession>
<gene>
    <name evidence="1" type="ORF">APAC_1987</name>
</gene>
<keyword evidence="2" id="KW-1185">Reference proteome</keyword>
<dbReference type="RefSeq" id="WP_170170154.1">
    <property type="nucleotide sequence ID" value="NZ_BMEF01000042.1"/>
</dbReference>
<dbReference type="Proteomes" id="UP000322726">
    <property type="component" value="Chromosome"/>
</dbReference>